<organism evidence="3 4">
    <name type="scientific">Anaerolinea thermophila (strain DSM 14523 / JCM 11388 / NBRC 100420 / UNI-1)</name>
    <dbReference type="NCBI Taxonomy" id="926569"/>
    <lineage>
        <taxon>Bacteria</taxon>
        <taxon>Bacillati</taxon>
        <taxon>Chloroflexota</taxon>
        <taxon>Anaerolineae</taxon>
        <taxon>Anaerolineales</taxon>
        <taxon>Anaerolineaceae</taxon>
        <taxon>Anaerolinea</taxon>
    </lineage>
</organism>
<dbReference type="PROSITE" id="PS51257">
    <property type="entry name" value="PROKAR_LIPOPROTEIN"/>
    <property type="match status" value="1"/>
</dbReference>
<keyword evidence="4" id="KW-1185">Reference proteome</keyword>
<evidence type="ECO:0000313" key="4">
    <source>
        <dbReference type="Proteomes" id="UP000008922"/>
    </source>
</evidence>
<accession>E8N121</accession>
<sequence>MKFLSAFLLLILTGLSACRTVLQPMPSPTQTSLTVTPTFPSVPEPSATSPSESVTCDMLKDASSGLKGVLECSQQDGMIWVSLNVPYSDALGDFYRWSEGEGWKPVEGAVEGSVFQKGNTLLAVYNPEPSLEDPQRKTELPTGTRGRMALGVFSALPESAGRSLFPGPPDCQNLPPLFFPPESILKCRQQAHAVFLYTPYESRAILLILYALLKQADWQVSTWDWALQRTVWKKGESNLFLEALFPNATAVQGDTFPPLARSRLEWRVTTP</sequence>
<feature type="chain" id="PRO_5003225377" evidence="2">
    <location>
        <begin position="20"/>
        <end position="271"/>
    </location>
</feature>
<dbReference type="AlphaFoldDB" id="E8N121"/>
<feature type="signal peptide" evidence="2">
    <location>
        <begin position="1"/>
        <end position="19"/>
    </location>
</feature>
<keyword evidence="2" id="KW-0732">Signal</keyword>
<dbReference type="RefSeq" id="WP_013558962.1">
    <property type="nucleotide sequence ID" value="NC_014960.1"/>
</dbReference>
<dbReference type="KEGG" id="atm:ANT_05320"/>
<evidence type="ECO:0000256" key="2">
    <source>
        <dbReference type="SAM" id="SignalP"/>
    </source>
</evidence>
<dbReference type="STRING" id="926569.ANT_05320"/>
<feature type="region of interest" description="Disordered" evidence="1">
    <location>
        <begin position="27"/>
        <end position="53"/>
    </location>
</feature>
<dbReference type="Proteomes" id="UP000008922">
    <property type="component" value="Chromosome"/>
</dbReference>
<dbReference type="InParanoid" id="E8N121"/>
<gene>
    <name evidence="3" type="ordered locus">ANT_05320</name>
</gene>
<evidence type="ECO:0000256" key="1">
    <source>
        <dbReference type="SAM" id="MobiDB-lite"/>
    </source>
</evidence>
<proteinExistence type="predicted"/>
<feature type="compositionally biased region" description="Polar residues" evidence="1">
    <location>
        <begin position="28"/>
        <end position="39"/>
    </location>
</feature>
<protein>
    <submittedName>
        <fullName evidence="3">Uncharacterized protein</fullName>
    </submittedName>
</protein>
<reference evidence="3 4" key="1">
    <citation type="submission" date="2010-12" db="EMBL/GenBank/DDBJ databases">
        <title>Whole genome sequence of Anaerolinea thermophila UNI-1.</title>
        <authorList>
            <person name="Narita-Yamada S."/>
            <person name="Kishi E."/>
            <person name="Watanabe Y."/>
            <person name="Takasaki K."/>
            <person name="Ankai A."/>
            <person name="Oguchi A."/>
            <person name="Fukui S."/>
            <person name="Takahashi M."/>
            <person name="Yashiro I."/>
            <person name="Hosoyama A."/>
            <person name="Sekiguchi Y."/>
            <person name="Hanada S."/>
            <person name="Fujita N."/>
        </authorList>
    </citation>
    <scope>NUCLEOTIDE SEQUENCE [LARGE SCALE GENOMIC DNA]</scope>
    <source>
        <strain evidence="4">DSM 14523 / JCM 11388 / NBRC 100420 / UNI-1</strain>
    </source>
</reference>
<name>E8N121_ANATU</name>
<dbReference type="EMBL" id="AP012029">
    <property type="protein sequence ID" value="BAJ62566.1"/>
    <property type="molecule type" value="Genomic_DNA"/>
</dbReference>
<dbReference type="HOGENOM" id="CLU_1025439_0_0_0"/>
<evidence type="ECO:0000313" key="3">
    <source>
        <dbReference type="EMBL" id="BAJ62566.1"/>
    </source>
</evidence>